<organism evidence="12 13">
    <name type="scientific">Fopius arisanus</name>
    <dbReference type="NCBI Taxonomy" id="64838"/>
    <lineage>
        <taxon>Eukaryota</taxon>
        <taxon>Metazoa</taxon>
        <taxon>Ecdysozoa</taxon>
        <taxon>Arthropoda</taxon>
        <taxon>Hexapoda</taxon>
        <taxon>Insecta</taxon>
        <taxon>Pterygota</taxon>
        <taxon>Neoptera</taxon>
        <taxon>Endopterygota</taxon>
        <taxon>Hymenoptera</taxon>
        <taxon>Apocrita</taxon>
        <taxon>Ichneumonoidea</taxon>
        <taxon>Braconidae</taxon>
        <taxon>Opiinae</taxon>
        <taxon>Fopius</taxon>
    </lineage>
</organism>
<keyword evidence="5 8" id="KW-0406">Ion transport</keyword>
<dbReference type="PRINTS" id="PR01333">
    <property type="entry name" value="2POREKCHANEL"/>
</dbReference>
<comment type="similarity">
    <text evidence="8">Belongs to the two pore domain potassium channel (TC 1.A.1.8) family.</text>
</comment>
<dbReference type="SUPFAM" id="SSF81324">
    <property type="entry name" value="Voltage-gated potassium channels"/>
    <property type="match status" value="2"/>
</dbReference>
<feature type="transmembrane region" description="Helical" evidence="10">
    <location>
        <begin position="214"/>
        <end position="236"/>
    </location>
</feature>
<feature type="region of interest" description="Disordered" evidence="9">
    <location>
        <begin position="1"/>
        <end position="24"/>
    </location>
</feature>
<dbReference type="Pfam" id="PF07885">
    <property type="entry name" value="Ion_trans_2"/>
    <property type="match status" value="2"/>
</dbReference>
<evidence type="ECO:0000256" key="4">
    <source>
        <dbReference type="ARBA" id="ARBA00022989"/>
    </source>
</evidence>
<evidence type="ECO:0000256" key="10">
    <source>
        <dbReference type="SAM" id="Phobius"/>
    </source>
</evidence>
<dbReference type="GeneID" id="105267050"/>
<dbReference type="InterPro" id="IPR013099">
    <property type="entry name" value="K_chnl_dom"/>
</dbReference>
<dbReference type="Gene3D" id="1.10.287.70">
    <property type="match status" value="1"/>
</dbReference>
<dbReference type="GO" id="GO:0022841">
    <property type="term" value="F:potassium ion leak channel activity"/>
    <property type="evidence" value="ECO:0007669"/>
    <property type="project" value="TreeGrafter"/>
</dbReference>
<name>A0A9R1TZW8_9HYME</name>
<evidence type="ECO:0000256" key="2">
    <source>
        <dbReference type="ARBA" id="ARBA00022448"/>
    </source>
</evidence>
<comment type="subcellular location">
    <subcellularLocation>
        <location evidence="1">Membrane</location>
        <topology evidence="1">Multi-pass membrane protein</topology>
    </subcellularLocation>
</comment>
<evidence type="ECO:0000256" key="6">
    <source>
        <dbReference type="ARBA" id="ARBA00023136"/>
    </source>
</evidence>
<evidence type="ECO:0000256" key="1">
    <source>
        <dbReference type="ARBA" id="ARBA00004141"/>
    </source>
</evidence>
<dbReference type="Proteomes" id="UP000694866">
    <property type="component" value="Unplaced"/>
</dbReference>
<evidence type="ECO:0000256" key="8">
    <source>
        <dbReference type="RuleBase" id="RU003857"/>
    </source>
</evidence>
<dbReference type="OrthoDB" id="297496at2759"/>
<dbReference type="GO" id="GO:0005886">
    <property type="term" value="C:plasma membrane"/>
    <property type="evidence" value="ECO:0007669"/>
    <property type="project" value="TreeGrafter"/>
</dbReference>
<dbReference type="AlphaFoldDB" id="A0A9R1TZW8"/>
<accession>A0A9R1TZW8</accession>
<gene>
    <name evidence="13" type="primary">LOC105267050</name>
</gene>
<feature type="transmembrane region" description="Helical" evidence="10">
    <location>
        <begin position="248"/>
        <end position="268"/>
    </location>
</feature>
<keyword evidence="7 8" id="KW-0407">Ion channel</keyword>
<evidence type="ECO:0000256" key="3">
    <source>
        <dbReference type="ARBA" id="ARBA00022692"/>
    </source>
</evidence>
<dbReference type="RefSeq" id="XP_011303956.1">
    <property type="nucleotide sequence ID" value="XM_011305654.1"/>
</dbReference>
<keyword evidence="12" id="KW-1185">Reference proteome</keyword>
<sequence length="336" mass="37807">MKRHYVRSSVRSRDSSSTSTGLDPRERVKDCCRKLVAFMCTQVGVGGLVVGYAIVGAMGFIAIETQEEYPHVTAIVKLRRNFSEQLWNHTAGDRRVNIINKTAFYRNTDVILQDYQSNVVDAIKGGYNNKTVIEVWSVPAALMYSLSVFTMIGYGNMVPRTAWGKGATVLYAIFGIPLYVLYFLNMGTVLAGTFRWLYRWFHECTGKIRPGQKITVPSTACLWVISAYVLVGTIMFAQWEGWDYLDSAYFCVTSLCKIGMGDFVPGATFADVAKDGHLKLVINFIYLLLGLGLLAMCYNLMREDVKEKAKELKADVIDAFEDFRERIIACCHSDDI</sequence>
<feature type="transmembrane region" description="Helical" evidence="10">
    <location>
        <begin position="169"/>
        <end position="194"/>
    </location>
</feature>
<keyword evidence="2 8" id="KW-0813">Transport</keyword>
<keyword evidence="3 8" id="KW-0812">Transmembrane</keyword>
<feature type="domain" description="Potassium channel" evidence="11">
    <location>
        <begin position="128"/>
        <end position="190"/>
    </location>
</feature>
<keyword evidence="6 10" id="KW-0472">Membrane</keyword>
<proteinExistence type="inferred from homology"/>
<evidence type="ECO:0000313" key="12">
    <source>
        <dbReference type="Proteomes" id="UP000694866"/>
    </source>
</evidence>
<feature type="domain" description="Potassium channel" evidence="11">
    <location>
        <begin position="224"/>
        <end position="303"/>
    </location>
</feature>
<feature type="transmembrane region" description="Helical" evidence="10">
    <location>
        <begin position="35"/>
        <end position="63"/>
    </location>
</feature>
<feature type="transmembrane region" description="Helical" evidence="10">
    <location>
        <begin position="280"/>
        <end position="301"/>
    </location>
</feature>
<dbReference type="PANTHER" id="PTHR11003:SF87">
    <property type="entry name" value="POTASSIUM CHANNEL DOMAIN-CONTAINING PROTEIN"/>
    <property type="match status" value="1"/>
</dbReference>
<evidence type="ECO:0000256" key="5">
    <source>
        <dbReference type="ARBA" id="ARBA00023065"/>
    </source>
</evidence>
<dbReference type="PANTHER" id="PTHR11003">
    <property type="entry name" value="POTASSIUM CHANNEL, SUBFAMILY K"/>
    <property type="match status" value="1"/>
</dbReference>
<dbReference type="InterPro" id="IPR003280">
    <property type="entry name" value="2pore_dom_K_chnl"/>
</dbReference>
<evidence type="ECO:0000256" key="7">
    <source>
        <dbReference type="ARBA" id="ARBA00023303"/>
    </source>
</evidence>
<evidence type="ECO:0000256" key="9">
    <source>
        <dbReference type="SAM" id="MobiDB-lite"/>
    </source>
</evidence>
<feature type="transmembrane region" description="Helical" evidence="10">
    <location>
        <begin position="136"/>
        <end position="157"/>
    </location>
</feature>
<reference evidence="13" key="1">
    <citation type="submission" date="2025-08" db="UniProtKB">
        <authorList>
            <consortium name="RefSeq"/>
        </authorList>
    </citation>
    <scope>IDENTIFICATION</scope>
    <source>
        <strain evidence="13">USDA-PBARC FA_bdor</strain>
        <tissue evidence="13">Whole organism</tissue>
    </source>
</reference>
<dbReference type="KEGG" id="fas:105267050"/>
<protein>
    <submittedName>
        <fullName evidence="13">Potassium channel subfamily K member 15</fullName>
    </submittedName>
</protein>
<evidence type="ECO:0000313" key="13">
    <source>
        <dbReference type="RefSeq" id="XP_011303956.1"/>
    </source>
</evidence>
<dbReference type="GO" id="GO:0015271">
    <property type="term" value="F:outward rectifier potassium channel activity"/>
    <property type="evidence" value="ECO:0007669"/>
    <property type="project" value="TreeGrafter"/>
</dbReference>
<keyword evidence="4 10" id="KW-1133">Transmembrane helix</keyword>
<evidence type="ECO:0000259" key="11">
    <source>
        <dbReference type="Pfam" id="PF07885"/>
    </source>
</evidence>
<dbReference type="GO" id="GO:0030322">
    <property type="term" value="P:stabilization of membrane potential"/>
    <property type="evidence" value="ECO:0007669"/>
    <property type="project" value="TreeGrafter"/>
</dbReference>